<dbReference type="InterPro" id="IPR014710">
    <property type="entry name" value="RmlC-like_jellyroll"/>
</dbReference>
<dbReference type="InterPro" id="IPR013096">
    <property type="entry name" value="Cupin_2"/>
</dbReference>
<evidence type="ECO:0000256" key="1">
    <source>
        <dbReference type="ARBA" id="ARBA00022723"/>
    </source>
</evidence>
<organism evidence="3 4">
    <name type="scientific">Bacillus thermozeamaize</name>
    <dbReference type="NCBI Taxonomy" id="230954"/>
    <lineage>
        <taxon>Bacteria</taxon>
        <taxon>Bacillati</taxon>
        <taxon>Bacillota</taxon>
        <taxon>Bacilli</taxon>
        <taxon>Bacillales</taxon>
        <taxon>Bacillaceae</taxon>
        <taxon>Bacillus</taxon>
    </lineage>
</organism>
<dbReference type="PANTHER" id="PTHR35848">
    <property type="entry name" value="OXALATE-BINDING PROTEIN"/>
    <property type="match status" value="1"/>
</dbReference>
<dbReference type="InterPro" id="IPR051610">
    <property type="entry name" value="GPI/OXD"/>
</dbReference>
<evidence type="ECO:0000259" key="2">
    <source>
        <dbReference type="Pfam" id="PF07883"/>
    </source>
</evidence>
<comment type="caution">
    <text evidence="3">The sequence shown here is derived from an EMBL/GenBank/DDBJ whole genome shotgun (WGS) entry which is preliminary data.</text>
</comment>
<protein>
    <recommendedName>
        <fullName evidence="2">Cupin type-2 domain-containing protein</fullName>
    </recommendedName>
</protein>
<feature type="domain" description="Cupin type-2" evidence="2">
    <location>
        <begin position="55"/>
        <end position="123"/>
    </location>
</feature>
<evidence type="ECO:0000313" key="4">
    <source>
        <dbReference type="Proteomes" id="UP000196475"/>
    </source>
</evidence>
<dbReference type="InterPro" id="IPR011051">
    <property type="entry name" value="RmlC_Cupin_sf"/>
</dbReference>
<name>A0A1Y3PJY9_9BACI</name>
<reference evidence="4" key="1">
    <citation type="submission" date="2016-06" db="EMBL/GenBank/DDBJ databases">
        <authorList>
            <person name="Nascimento L."/>
            <person name="Pereira R.V."/>
            <person name="Martins L.F."/>
            <person name="Quaggio R.B."/>
            <person name="Silva A.M."/>
            <person name="Setubal J.C."/>
        </authorList>
    </citation>
    <scope>NUCLEOTIDE SEQUENCE [LARGE SCALE GENOMIC DNA]</scope>
</reference>
<accession>A0A1Y3PJY9</accession>
<dbReference type="PANTHER" id="PTHR35848:SF6">
    <property type="entry name" value="CUPIN TYPE-2 DOMAIN-CONTAINING PROTEIN"/>
    <property type="match status" value="1"/>
</dbReference>
<dbReference type="Pfam" id="PF07883">
    <property type="entry name" value="Cupin_2"/>
    <property type="match status" value="1"/>
</dbReference>
<keyword evidence="1" id="KW-0479">Metal-binding</keyword>
<dbReference type="Gene3D" id="2.60.120.10">
    <property type="entry name" value="Jelly Rolls"/>
    <property type="match status" value="1"/>
</dbReference>
<dbReference type="AlphaFoldDB" id="A0A1Y3PJY9"/>
<dbReference type="SUPFAM" id="SSF51182">
    <property type="entry name" value="RmlC-like cupins"/>
    <property type="match status" value="1"/>
</dbReference>
<evidence type="ECO:0000313" key="3">
    <source>
        <dbReference type="EMBL" id="OUM87681.1"/>
    </source>
</evidence>
<dbReference type="GO" id="GO:0046872">
    <property type="term" value="F:metal ion binding"/>
    <property type="evidence" value="ECO:0007669"/>
    <property type="project" value="UniProtKB-KW"/>
</dbReference>
<gene>
    <name evidence="3" type="ORF">BAA01_09785</name>
</gene>
<proteinExistence type="predicted"/>
<sequence length="139" mass="15591">MNFERKCSMENFQRYIKVADVTGVRINEPPYDRDVFLLASPLIARRSSGFAVGISVIEPGKVHEVHQHEAEETVFILSGRGEMEVNGNERIPLEPETVVVLRSNEPHGIRNLGNEPLRCLWIYAPSGSEAKFVVKGNDS</sequence>
<dbReference type="Proteomes" id="UP000196475">
    <property type="component" value="Unassembled WGS sequence"/>
</dbReference>
<dbReference type="EMBL" id="LZRT01000071">
    <property type="protein sequence ID" value="OUM87681.1"/>
    <property type="molecule type" value="Genomic_DNA"/>
</dbReference>